<dbReference type="OrthoDB" id="9811471at2"/>
<reference evidence="3 4" key="1">
    <citation type="submission" date="2017-03" db="EMBL/GenBank/DDBJ databases">
        <authorList>
            <person name="Afonso C.L."/>
            <person name="Miller P.J."/>
            <person name="Scott M.A."/>
            <person name="Spackman E."/>
            <person name="Goraichik I."/>
            <person name="Dimitrov K.M."/>
            <person name="Suarez D.L."/>
            <person name="Swayne D.E."/>
        </authorList>
    </citation>
    <scope>NUCLEOTIDE SEQUENCE [LARGE SCALE GENOMIC DNA]</scope>
    <source>
        <strain evidence="3 4">CECT 8367</strain>
    </source>
</reference>
<dbReference type="PROSITE" id="PS00571">
    <property type="entry name" value="AMIDASES"/>
    <property type="match status" value="1"/>
</dbReference>
<dbReference type="GO" id="GO:0016874">
    <property type="term" value="F:ligase activity"/>
    <property type="evidence" value="ECO:0007669"/>
    <property type="project" value="UniProtKB-KW"/>
</dbReference>
<dbReference type="EMBL" id="PYGB01000001">
    <property type="protein sequence ID" value="PSK88595.1"/>
    <property type="molecule type" value="Genomic_DNA"/>
</dbReference>
<evidence type="ECO:0000313" key="5">
    <source>
        <dbReference type="Proteomes" id="UP000240624"/>
    </source>
</evidence>
<dbReference type="EMBL" id="FWFY01000002">
    <property type="protein sequence ID" value="SLN22696.1"/>
    <property type="molecule type" value="Genomic_DNA"/>
</dbReference>
<evidence type="ECO:0000313" key="2">
    <source>
        <dbReference type="EMBL" id="PSK88595.1"/>
    </source>
</evidence>
<dbReference type="InterPro" id="IPR020556">
    <property type="entry name" value="Amidase_CS"/>
</dbReference>
<protein>
    <submittedName>
        <fullName evidence="2 3">Glutamyl-tRNA(Gln) amidotransferase subunit A</fullName>
        <ecNumber evidence="3">6.3.5.-</ecNumber>
    </submittedName>
</protein>
<dbReference type="GO" id="GO:0016740">
    <property type="term" value="F:transferase activity"/>
    <property type="evidence" value="ECO:0007669"/>
    <property type="project" value="UniProtKB-KW"/>
</dbReference>
<dbReference type="InterPro" id="IPR036928">
    <property type="entry name" value="AS_sf"/>
</dbReference>
<dbReference type="RefSeq" id="WP_085895445.1">
    <property type="nucleotide sequence ID" value="NZ_FWFY01000002.1"/>
</dbReference>
<keyword evidence="3" id="KW-0808">Transferase</keyword>
<evidence type="ECO:0000259" key="1">
    <source>
        <dbReference type="Pfam" id="PF01425"/>
    </source>
</evidence>
<dbReference type="AlphaFoldDB" id="A0A1X6YIW8"/>
<organism evidence="3 4">
    <name type="scientific">Limimaricola soesokkakensis</name>
    <dbReference type="NCBI Taxonomy" id="1343159"/>
    <lineage>
        <taxon>Bacteria</taxon>
        <taxon>Pseudomonadati</taxon>
        <taxon>Pseudomonadota</taxon>
        <taxon>Alphaproteobacteria</taxon>
        <taxon>Rhodobacterales</taxon>
        <taxon>Paracoccaceae</taxon>
        <taxon>Limimaricola</taxon>
    </lineage>
</organism>
<reference evidence="2 5" key="2">
    <citation type="submission" date="2018-03" db="EMBL/GenBank/DDBJ databases">
        <title>Genomic Encyclopedia of Archaeal and Bacterial Type Strains, Phase II (KMG-II): from individual species to whole genera.</title>
        <authorList>
            <person name="Goeker M."/>
        </authorList>
    </citation>
    <scope>NUCLEOTIDE SEQUENCE [LARGE SCALE GENOMIC DNA]</scope>
    <source>
        <strain evidence="2 5">DSM 29956</strain>
    </source>
</reference>
<proteinExistence type="predicted"/>
<keyword evidence="5" id="KW-1185">Reference proteome</keyword>
<feature type="domain" description="Amidase" evidence="1">
    <location>
        <begin position="26"/>
        <end position="428"/>
    </location>
</feature>
<accession>A0A1X6YIW8</accession>
<dbReference type="Proteomes" id="UP000240624">
    <property type="component" value="Unassembled WGS sequence"/>
</dbReference>
<name>A0A1X6YIW8_9RHOB</name>
<dbReference type="EC" id="6.3.5.-" evidence="3"/>
<gene>
    <name evidence="3" type="primary">gatA_1</name>
    <name evidence="2" type="ORF">CLV79_101435</name>
    <name evidence="3" type="ORF">LOS8367_00652</name>
</gene>
<dbReference type="PANTHER" id="PTHR11895">
    <property type="entry name" value="TRANSAMIDASE"/>
    <property type="match status" value="1"/>
</dbReference>
<evidence type="ECO:0000313" key="4">
    <source>
        <dbReference type="Proteomes" id="UP000193495"/>
    </source>
</evidence>
<dbReference type="Gene3D" id="3.90.1300.10">
    <property type="entry name" value="Amidase signature (AS) domain"/>
    <property type="match status" value="1"/>
</dbReference>
<dbReference type="InterPro" id="IPR000120">
    <property type="entry name" value="Amidase"/>
</dbReference>
<evidence type="ECO:0000313" key="3">
    <source>
        <dbReference type="EMBL" id="SLN22696.1"/>
    </source>
</evidence>
<dbReference type="Pfam" id="PF01425">
    <property type="entry name" value="Amidase"/>
    <property type="match status" value="1"/>
</dbReference>
<dbReference type="PANTHER" id="PTHR11895:SF176">
    <property type="entry name" value="AMIDASE AMID-RELATED"/>
    <property type="match status" value="1"/>
</dbReference>
<dbReference type="SUPFAM" id="SSF75304">
    <property type="entry name" value="Amidase signature (AS) enzymes"/>
    <property type="match status" value="1"/>
</dbReference>
<dbReference type="InterPro" id="IPR023631">
    <property type="entry name" value="Amidase_dom"/>
</dbReference>
<sequence>MDEWRRMGAAALGRGIAAGDIDPVALAQSFLDAAEAHPAAARIYARLTPERAIAEAEAARERARMGRRRGPLDGVPVSWKDLFDSAGVATEAGTRLMTGRVPDRDAEVLARASAAGMVCLGKTHMTEIAFSGLGINPRTATPPNIFDPEAAPGGSSSGAAASVAHGLAPLAIGSDTGGSVRVPSVWNGLVGLKPTHGALPLAGAVPLCARFDTIGPLARSVEDANIALAALGGPSADLRGAGLEGRRLLVIDTVVMEGLEPAVSRSFDAALSRLDTAGAVITRRAHPALGEAYDLSGALYTAEAWAWWRERIEADRNALYPPILDRVSAGQGVSAADWIAGWDRLHALRRDFRAATAGFDAVICPGVAITPPKVAPLLEDAEAFRLTNLKTLRNTRLANLMGLCSAALPFGDPGCGLLLNGAAGRDAALWRLAAAVEAALA</sequence>
<keyword evidence="3" id="KW-0436">Ligase</keyword>
<dbReference type="Proteomes" id="UP000193495">
    <property type="component" value="Unassembled WGS sequence"/>
</dbReference>